<dbReference type="PRINTS" id="PR00625">
    <property type="entry name" value="JDOMAIN"/>
</dbReference>
<evidence type="ECO:0000256" key="3">
    <source>
        <dbReference type="ARBA" id="ARBA00022490"/>
    </source>
</evidence>
<dbReference type="Pfam" id="PF00226">
    <property type="entry name" value="DnaJ"/>
    <property type="match status" value="1"/>
</dbReference>
<dbReference type="OrthoDB" id="1690618at2759"/>
<dbReference type="SUPFAM" id="SSF46689">
    <property type="entry name" value="Homeodomain-like"/>
    <property type="match status" value="2"/>
</dbReference>
<dbReference type="Pfam" id="PF16717">
    <property type="entry name" value="RAC_head"/>
    <property type="match status" value="1"/>
</dbReference>
<evidence type="ECO:0000256" key="7">
    <source>
        <dbReference type="SAM" id="Coils"/>
    </source>
</evidence>
<gene>
    <name evidence="10" type="ORF">SSS_6180</name>
</gene>
<reference evidence="10" key="2">
    <citation type="submission" date="2020-01" db="EMBL/GenBank/DDBJ databases">
        <authorList>
            <person name="Korhonen P.K.K."/>
            <person name="Guangxu M.G."/>
            <person name="Wang T.W."/>
            <person name="Stroehlein A.J.S."/>
            <person name="Young N.D."/>
            <person name="Ang C.-S.A."/>
            <person name="Fernando D.W.F."/>
            <person name="Lu H.L."/>
            <person name="Taylor S.T."/>
            <person name="Ehtesham M.E.M."/>
            <person name="Najaraj S.H.N."/>
            <person name="Harsha G.H.G."/>
            <person name="Madugundu A.M."/>
            <person name="Renuse S.R."/>
            <person name="Holt D.H."/>
            <person name="Pandey A.P."/>
            <person name="Papenfuss A.P."/>
            <person name="Gasser R.B.G."/>
            <person name="Fischer K.F."/>
        </authorList>
    </citation>
    <scope>NUCLEOTIDE SEQUENCE</scope>
    <source>
        <strain evidence="10">SSS_KF_BRIS2020</strain>
    </source>
</reference>
<evidence type="ECO:0000313" key="10">
    <source>
        <dbReference type="EMBL" id="KAF7488157.1"/>
    </source>
</evidence>
<dbReference type="GO" id="GO:0005829">
    <property type="term" value="C:cytosol"/>
    <property type="evidence" value="ECO:0007669"/>
    <property type="project" value="TreeGrafter"/>
</dbReference>
<dbReference type="EMBL" id="WVUK01000066">
    <property type="protein sequence ID" value="KAF7488157.1"/>
    <property type="molecule type" value="Genomic_DNA"/>
</dbReference>
<dbReference type="FunFam" id="1.10.10.60:FF:000180">
    <property type="entry name" value="DnaJ (Hsp40) homolog, subfamily C, member 2"/>
    <property type="match status" value="1"/>
</dbReference>
<protein>
    <submittedName>
        <fullName evidence="10">DnaJ -like protein subfamily C member 2</fullName>
    </submittedName>
</protein>
<dbReference type="EnsemblMetazoa" id="SSS_6180s_mrna">
    <property type="protein sequence ID" value="KAF7488157.1"/>
    <property type="gene ID" value="SSS_6180"/>
</dbReference>
<dbReference type="AlphaFoldDB" id="A0A834V8F5"/>
<dbReference type="Pfam" id="PF21884">
    <property type="entry name" value="ZUO1-like_ZHD"/>
    <property type="match status" value="1"/>
</dbReference>
<evidence type="ECO:0000256" key="1">
    <source>
        <dbReference type="ARBA" id="ARBA00004123"/>
    </source>
</evidence>
<dbReference type="PROSITE" id="PS50076">
    <property type="entry name" value="DNAJ_2"/>
    <property type="match status" value="1"/>
</dbReference>
<dbReference type="Pfam" id="PF00249">
    <property type="entry name" value="Myb_DNA-binding"/>
    <property type="match status" value="1"/>
</dbReference>
<dbReference type="Pfam" id="PF23082">
    <property type="entry name" value="Myb_DNA-binding_2"/>
    <property type="match status" value="1"/>
</dbReference>
<name>A0A834V8F5_SARSC</name>
<reference evidence="11" key="3">
    <citation type="submission" date="2022-06" db="UniProtKB">
        <authorList>
            <consortium name="EnsemblMetazoa"/>
        </authorList>
    </citation>
    <scope>IDENTIFICATION</scope>
</reference>
<keyword evidence="12" id="KW-1185">Reference proteome</keyword>
<feature type="domain" description="J" evidence="8">
    <location>
        <begin position="80"/>
        <end position="149"/>
    </location>
</feature>
<dbReference type="PANTHER" id="PTHR43999:SF1">
    <property type="entry name" value="DNAJ HOMOLOG SUBFAMILY C MEMBER 2"/>
    <property type="match status" value="1"/>
</dbReference>
<evidence type="ECO:0000256" key="2">
    <source>
        <dbReference type="ARBA" id="ARBA00004496"/>
    </source>
</evidence>
<evidence type="ECO:0000256" key="5">
    <source>
        <dbReference type="ARBA" id="ARBA00023186"/>
    </source>
</evidence>
<dbReference type="InterPro" id="IPR018253">
    <property type="entry name" value="DnaJ_domain_CS"/>
</dbReference>
<dbReference type="InterPro" id="IPR036869">
    <property type="entry name" value="J_dom_sf"/>
</dbReference>
<dbReference type="Gene3D" id="1.10.8.840">
    <property type="entry name" value="Ribosome-associated complex head domain"/>
    <property type="match status" value="1"/>
</dbReference>
<evidence type="ECO:0000256" key="6">
    <source>
        <dbReference type="ARBA" id="ARBA00023242"/>
    </source>
</evidence>
<keyword evidence="5" id="KW-0143">Chaperone</keyword>
<evidence type="ECO:0000256" key="4">
    <source>
        <dbReference type="ARBA" id="ARBA00022737"/>
    </source>
</evidence>
<keyword evidence="7" id="KW-0175">Coiled coil</keyword>
<reference evidence="12" key="1">
    <citation type="journal article" date="2020" name="PLoS Negl. Trop. Dis.">
        <title>High-quality nuclear genome for Sarcoptes scabiei-A critical resource for a neglected parasite.</title>
        <authorList>
            <person name="Korhonen P.K."/>
            <person name="Gasser R.B."/>
            <person name="Ma G."/>
            <person name="Wang T."/>
            <person name="Stroehlein A.J."/>
            <person name="Young N.D."/>
            <person name="Ang C.S."/>
            <person name="Fernando D.D."/>
            <person name="Lu H.C."/>
            <person name="Taylor S."/>
            <person name="Reynolds S.L."/>
            <person name="Mofiz E."/>
            <person name="Najaraj S.H."/>
            <person name="Gowda H."/>
            <person name="Madugundu A."/>
            <person name="Renuse S."/>
            <person name="Holt D."/>
            <person name="Pandey A."/>
            <person name="Papenfuss A.T."/>
            <person name="Fischer K."/>
        </authorList>
    </citation>
    <scope>NUCLEOTIDE SEQUENCE [LARGE SCALE GENOMIC DNA]</scope>
</reference>
<dbReference type="CDD" id="cd00167">
    <property type="entry name" value="SANT"/>
    <property type="match status" value="1"/>
</dbReference>
<dbReference type="SMART" id="SM00717">
    <property type="entry name" value="SANT"/>
    <property type="match status" value="2"/>
</dbReference>
<dbReference type="InterPro" id="IPR009057">
    <property type="entry name" value="Homeodomain-like_sf"/>
</dbReference>
<dbReference type="CDD" id="cd06257">
    <property type="entry name" value="DnaJ"/>
    <property type="match status" value="1"/>
</dbReference>
<dbReference type="GO" id="GO:0030544">
    <property type="term" value="F:Hsp70 protein binding"/>
    <property type="evidence" value="ECO:0007669"/>
    <property type="project" value="InterPro"/>
</dbReference>
<feature type="coiled-coil region" evidence="7">
    <location>
        <begin position="233"/>
        <end position="336"/>
    </location>
</feature>
<dbReference type="Gene3D" id="1.10.10.60">
    <property type="entry name" value="Homeodomain-like"/>
    <property type="match status" value="2"/>
</dbReference>
<organism evidence="10">
    <name type="scientific">Sarcoptes scabiei</name>
    <name type="common">Itch mite</name>
    <name type="synonym">Acarus scabiei</name>
    <dbReference type="NCBI Taxonomy" id="52283"/>
    <lineage>
        <taxon>Eukaryota</taxon>
        <taxon>Metazoa</taxon>
        <taxon>Ecdysozoa</taxon>
        <taxon>Arthropoda</taxon>
        <taxon>Chelicerata</taxon>
        <taxon>Arachnida</taxon>
        <taxon>Acari</taxon>
        <taxon>Acariformes</taxon>
        <taxon>Sarcoptiformes</taxon>
        <taxon>Astigmata</taxon>
        <taxon>Psoroptidia</taxon>
        <taxon>Sarcoptoidea</taxon>
        <taxon>Sarcoptidae</taxon>
        <taxon>Sarcoptinae</taxon>
        <taxon>Sarcoptes</taxon>
    </lineage>
</organism>
<dbReference type="PROSITE" id="PS50090">
    <property type="entry name" value="MYB_LIKE"/>
    <property type="match status" value="1"/>
</dbReference>
<keyword evidence="6" id="KW-0539">Nucleus</keyword>
<dbReference type="InterPro" id="IPR001005">
    <property type="entry name" value="SANT/Myb"/>
</dbReference>
<dbReference type="InterPro" id="IPR054076">
    <property type="entry name" value="ZUO1-like_ZHD"/>
</dbReference>
<feature type="coiled-coil region" evidence="7">
    <location>
        <begin position="374"/>
        <end position="428"/>
    </location>
</feature>
<dbReference type="SUPFAM" id="SSF46565">
    <property type="entry name" value="Chaperone J-domain"/>
    <property type="match status" value="1"/>
</dbReference>
<dbReference type="PANTHER" id="PTHR43999">
    <property type="entry name" value="DNAJ HOMOLOG SUBFAMILY C MEMBER 2"/>
    <property type="match status" value="1"/>
</dbReference>
<feature type="domain" description="Myb-like" evidence="9">
    <location>
        <begin position="552"/>
        <end position="600"/>
    </location>
</feature>
<dbReference type="GO" id="GO:0043022">
    <property type="term" value="F:ribosome binding"/>
    <property type="evidence" value="ECO:0007669"/>
    <property type="project" value="InterPro"/>
</dbReference>
<dbReference type="GO" id="GO:0006450">
    <property type="term" value="P:regulation of translational fidelity"/>
    <property type="evidence" value="ECO:0007669"/>
    <property type="project" value="InterPro"/>
</dbReference>
<dbReference type="SMART" id="SM00271">
    <property type="entry name" value="DnaJ"/>
    <property type="match status" value="1"/>
</dbReference>
<accession>A0A834V8F5</accession>
<keyword evidence="3" id="KW-0963">Cytoplasm</keyword>
<dbReference type="PROSITE" id="PS00636">
    <property type="entry name" value="DNAJ_1"/>
    <property type="match status" value="1"/>
</dbReference>
<dbReference type="InterPro" id="IPR032003">
    <property type="entry name" value="RAC_head"/>
</dbReference>
<dbReference type="InterPro" id="IPR001623">
    <property type="entry name" value="DnaJ_domain"/>
</dbReference>
<proteinExistence type="predicted"/>
<dbReference type="GO" id="GO:0051083">
    <property type="term" value="P:'de novo' cotranslational protein folding"/>
    <property type="evidence" value="ECO:0007669"/>
    <property type="project" value="InterPro"/>
</dbReference>
<evidence type="ECO:0000259" key="8">
    <source>
        <dbReference type="PROSITE" id="PS50076"/>
    </source>
</evidence>
<comment type="subcellular location">
    <subcellularLocation>
        <location evidence="2">Cytoplasm</location>
    </subcellularLocation>
    <subcellularLocation>
        <location evidence="1">Nucleus</location>
    </subcellularLocation>
</comment>
<evidence type="ECO:0000259" key="9">
    <source>
        <dbReference type="PROSITE" id="PS50090"/>
    </source>
</evidence>
<keyword evidence="4" id="KW-0677">Repeat</keyword>
<evidence type="ECO:0000313" key="12">
    <source>
        <dbReference type="Proteomes" id="UP000070412"/>
    </source>
</evidence>
<dbReference type="Gene3D" id="1.10.287.110">
    <property type="entry name" value="DnaJ domain"/>
    <property type="match status" value="1"/>
</dbReference>
<dbReference type="GO" id="GO:0005634">
    <property type="term" value="C:nucleus"/>
    <property type="evidence" value="ECO:0007669"/>
    <property type="project" value="UniProtKB-SubCell"/>
</dbReference>
<evidence type="ECO:0000313" key="11">
    <source>
        <dbReference type="EnsemblMetazoa" id="KAF7488157.1"/>
    </source>
</evidence>
<dbReference type="InterPro" id="IPR044634">
    <property type="entry name" value="Zuotin/DnaJC2"/>
</dbReference>
<sequence>MTSNDQSSLVVYESRNDWMNKLFSKLGIVQNSIEENVASSDVTESINDDDLKTNDSQFDDEQSCDNYIKNLDPKDWKNQDHYKVLALSKKRIDATESEIKKSYRKIVLRHHPDKQGQNIDPDCHYFFCITKAYEILSDPTKRRSYDSIDPLFDNTIPNPTTYNKNRFFEIFPPYFERNSRWSVKKPVPLLGEKDSSFDEINNFYNFWYNFESWREYSYLDEEEKEKGENRYERRYIEKQNKAARNQRKKEEMQRIRQLVDNAYQCDPRVSRFKEDEKKRKNEIKLAKQASIKAQKAEEERLQREKEEEEIAAKRRLEEEERQLKEQERKHKEAIKKRTKREIKSIENILEQNNYFTNDAKIRIDIMKDFDKLCKMSSLEQIVALREQMESLSDEQKKEFFLDKLKQMNQQLEEERKRLNKSLNNAPVNSSQINESSRKHWSYDDVQLLIKAVKLFPAGTHNRWSVIANFINDKSSTKINRNHRDVLEKAKELQSNTNELQGLKDEVNKNAFKKLEIQATQNSQAQSATLAMESVPSERYDAPSSILEVNDEPWTNEEQQLLEGAMKTYPSSYGVERWNLIAECIPNRSRADCIKRYKYLVQLVKAKNAAKQKAAKK</sequence>
<dbReference type="Proteomes" id="UP000070412">
    <property type="component" value="Unassembled WGS sequence"/>
</dbReference>
<dbReference type="InterPro" id="IPR042569">
    <property type="entry name" value="RAC_head_sf"/>
</dbReference>